<dbReference type="GO" id="GO:0016747">
    <property type="term" value="F:acyltransferase activity, transferring groups other than amino-acyl groups"/>
    <property type="evidence" value="ECO:0007669"/>
    <property type="project" value="InterPro"/>
</dbReference>
<dbReference type="CDD" id="cd04301">
    <property type="entry name" value="NAT_SF"/>
    <property type="match status" value="1"/>
</dbReference>
<keyword evidence="2 4" id="KW-0012">Acyltransferase</keyword>
<name>A0A1Y5TH93_9RHOB</name>
<dbReference type="PROSITE" id="PS51186">
    <property type="entry name" value="GNAT"/>
    <property type="match status" value="1"/>
</dbReference>
<evidence type="ECO:0000313" key="4">
    <source>
        <dbReference type="EMBL" id="SLN62026.1"/>
    </source>
</evidence>
<feature type="domain" description="N-acetyltransferase" evidence="3">
    <location>
        <begin position="1"/>
        <end position="141"/>
    </location>
</feature>
<dbReference type="OrthoDB" id="9796171at2"/>
<keyword evidence="1 4" id="KW-0808">Transferase</keyword>
<sequence>MMLTIEVTQDRDACFVLRHRVFVEEQGVPIEEEIDVMDEVATHMLATLDSAPSGTARVLFDGETAKIGRVCVLPQGRGTGMGVALIRKGIEIAQEQSGITRVKLGAQVQALGFYEKLGFEVCGPVYDDAGIDHRDMVLNLA</sequence>
<dbReference type="InterPro" id="IPR016181">
    <property type="entry name" value="Acyl_CoA_acyltransferase"/>
</dbReference>
<dbReference type="PANTHER" id="PTHR43877">
    <property type="entry name" value="AMINOALKYLPHOSPHONATE N-ACETYLTRANSFERASE-RELATED-RELATED"/>
    <property type="match status" value="1"/>
</dbReference>
<evidence type="ECO:0000313" key="5">
    <source>
        <dbReference type="Proteomes" id="UP000193077"/>
    </source>
</evidence>
<dbReference type="EC" id="2.3.1.-" evidence="4"/>
<dbReference type="EMBL" id="FWFO01000003">
    <property type="protein sequence ID" value="SLN62026.1"/>
    <property type="molecule type" value="Genomic_DNA"/>
</dbReference>
<dbReference type="RefSeq" id="WP_085797103.1">
    <property type="nucleotide sequence ID" value="NZ_FWFO01000003.1"/>
</dbReference>
<dbReference type="Gene3D" id="3.40.630.30">
    <property type="match status" value="1"/>
</dbReference>
<proteinExistence type="predicted"/>
<dbReference type="InterPro" id="IPR050832">
    <property type="entry name" value="Bact_Acetyltransf"/>
</dbReference>
<reference evidence="4 5" key="1">
    <citation type="submission" date="2017-03" db="EMBL/GenBank/DDBJ databases">
        <authorList>
            <person name="Afonso C.L."/>
            <person name="Miller P.J."/>
            <person name="Scott M.A."/>
            <person name="Spackman E."/>
            <person name="Goraichik I."/>
            <person name="Dimitrov K.M."/>
            <person name="Suarez D.L."/>
            <person name="Swayne D.E."/>
        </authorList>
    </citation>
    <scope>NUCLEOTIDE SEQUENCE [LARGE SCALE GENOMIC DNA]</scope>
    <source>
        <strain evidence="4 5">CECT 7639</strain>
    </source>
</reference>
<dbReference type="SUPFAM" id="SSF55729">
    <property type="entry name" value="Acyl-CoA N-acyltransferases (Nat)"/>
    <property type="match status" value="1"/>
</dbReference>
<evidence type="ECO:0000259" key="3">
    <source>
        <dbReference type="PROSITE" id="PS51186"/>
    </source>
</evidence>
<protein>
    <submittedName>
        <fullName evidence="4">Putative N-acetyltransferase YjcF</fullName>
        <ecNumber evidence="4">2.3.1.-</ecNumber>
    </submittedName>
</protein>
<dbReference type="InterPro" id="IPR000182">
    <property type="entry name" value="GNAT_dom"/>
</dbReference>
<dbReference type="PANTHER" id="PTHR43877:SF2">
    <property type="entry name" value="AMINOALKYLPHOSPHONATE N-ACETYLTRANSFERASE-RELATED"/>
    <property type="match status" value="1"/>
</dbReference>
<accession>A0A1Y5TH93</accession>
<gene>
    <name evidence="4" type="primary">yjcF</name>
    <name evidence="4" type="ORF">TRL7639_03459</name>
</gene>
<evidence type="ECO:0000256" key="1">
    <source>
        <dbReference type="ARBA" id="ARBA00022679"/>
    </source>
</evidence>
<keyword evidence="5" id="KW-1185">Reference proteome</keyword>
<organism evidence="4 5">
    <name type="scientific">Falsiruegeria litorea R37</name>
    <dbReference type="NCBI Taxonomy" id="1200284"/>
    <lineage>
        <taxon>Bacteria</taxon>
        <taxon>Pseudomonadati</taxon>
        <taxon>Pseudomonadota</taxon>
        <taxon>Alphaproteobacteria</taxon>
        <taxon>Rhodobacterales</taxon>
        <taxon>Roseobacteraceae</taxon>
        <taxon>Falsiruegeria</taxon>
    </lineage>
</organism>
<dbReference type="Proteomes" id="UP000193077">
    <property type="component" value="Unassembled WGS sequence"/>
</dbReference>
<evidence type="ECO:0000256" key="2">
    <source>
        <dbReference type="ARBA" id="ARBA00023315"/>
    </source>
</evidence>
<dbReference type="AlphaFoldDB" id="A0A1Y5TH93"/>
<dbReference type="Pfam" id="PF13673">
    <property type="entry name" value="Acetyltransf_10"/>
    <property type="match status" value="1"/>
</dbReference>